<evidence type="ECO:0000256" key="1">
    <source>
        <dbReference type="ARBA" id="ARBA00022737"/>
    </source>
</evidence>
<sequence>CRMERLIQKNPVLFKTILNRAIAECPKSGALWAEAILCEPRPQRKAKSIDALKHCDNSDPVLLVTIGRLFWSERRVDKARTWFSRCIDLNPKYGDAYAWLYWLESETSTGTTTTTTTTTTSNPDSGSAEETDRLNAILTSVETNLPTHGEYWQQLSKDPKSNMLNASAKQILLQVVKVLKAQSSIL</sequence>
<dbReference type="InterPro" id="IPR011990">
    <property type="entry name" value="TPR-like_helical_dom_sf"/>
</dbReference>
<dbReference type="Proteomes" id="UP000188320">
    <property type="component" value="Unassembled WGS sequence"/>
</dbReference>
<proteinExistence type="predicted"/>
<feature type="non-terminal residue" evidence="4">
    <location>
        <position position="1"/>
    </location>
</feature>
<dbReference type="PANTHER" id="PTHR11246:SF1">
    <property type="entry name" value="PRE-MRNA-PROCESSING FACTOR 6"/>
    <property type="match status" value="1"/>
</dbReference>
<dbReference type="PROSITE" id="PS50005">
    <property type="entry name" value="TPR"/>
    <property type="match status" value="1"/>
</dbReference>
<keyword evidence="2" id="KW-0802">TPR repeat</keyword>
<dbReference type="GO" id="GO:0071013">
    <property type="term" value="C:catalytic step 2 spliceosome"/>
    <property type="evidence" value="ECO:0007669"/>
    <property type="project" value="TreeGrafter"/>
</dbReference>
<dbReference type="PANTHER" id="PTHR11246">
    <property type="entry name" value="PRE-MRNA SPLICING FACTOR"/>
    <property type="match status" value="1"/>
</dbReference>
<dbReference type="EMBL" id="LSSK01001104">
    <property type="protein sequence ID" value="OMH80710.1"/>
    <property type="molecule type" value="Genomic_DNA"/>
</dbReference>
<dbReference type="Gene3D" id="1.25.40.10">
    <property type="entry name" value="Tetratricopeptide repeat domain"/>
    <property type="match status" value="1"/>
</dbReference>
<protein>
    <submittedName>
        <fullName evidence="4">Pre-mRNA-processing factor 6</fullName>
    </submittedName>
</protein>
<evidence type="ECO:0000256" key="2">
    <source>
        <dbReference type="PROSITE-ProRule" id="PRU00339"/>
    </source>
</evidence>
<keyword evidence="5" id="KW-1185">Reference proteome</keyword>
<organism evidence="4 5">
    <name type="scientific">Zancudomyces culisetae</name>
    <name type="common">Gut fungus</name>
    <name type="synonym">Smittium culisetae</name>
    <dbReference type="NCBI Taxonomy" id="1213189"/>
    <lineage>
        <taxon>Eukaryota</taxon>
        <taxon>Fungi</taxon>
        <taxon>Fungi incertae sedis</taxon>
        <taxon>Zoopagomycota</taxon>
        <taxon>Kickxellomycotina</taxon>
        <taxon>Harpellomycetes</taxon>
        <taxon>Harpellales</taxon>
        <taxon>Legeriomycetaceae</taxon>
        <taxon>Zancudomyces</taxon>
    </lineage>
</organism>
<feature type="compositionally biased region" description="Low complexity" evidence="3">
    <location>
        <begin position="110"/>
        <end position="121"/>
    </location>
</feature>
<comment type="caution">
    <text evidence="4">The sequence shown here is derived from an EMBL/GenBank/DDBJ whole genome shotgun (WGS) entry which is preliminary data.</text>
</comment>
<dbReference type="SUPFAM" id="SSF48452">
    <property type="entry name" value="TPR-like"/>
    <property type="match status" value="1"/>
</dbReference>
<evidence type="ECO:0000313" key="4">
    <source>
        <dbReference type="EMBL" id="OMH80710.1"/>
    </source>
</evidence>
<keyword evidence="1" id="KW-0677">Repeat</keyword>
<gene>
    <name evidence="4" type="ORF">AX774_g5849</name>
</gene>
<dbReference type="InterPro" id="IPR045075">
    <property type="entry name" value="Syf1-like"/>
</dbReference>
<dbReference type="GO" id="GO:0000244">
    <property type="term" value="P:spliceosomal tri-snRNP complex assembly"/>
    <property type="evidence" value="ECO:0007669"/>
    <property type="project" value="TreeGrafter"/>
</dbReference>
<name>A0A1R1PIA6_ZANCU</name>
<dbReference type="InterPro" id="IPR019734">
    <property type="entry name" value="TPR_rpt"/>
</dbReference>
<accession>A0A1R1PIA6</accession>
<evidence type="ECO:0000256" key="3">
    <source>
        <dbReference type="SAM" id="MobiDB-lite"/>
    </source>
</evidence>
<reference evidence="5" key="1">
    <citation type="submission" date="2017-01" db="EMBL/GenBank/DDBJ databases">
        <authorList>
            <person name="Wang Y."/>
            <person name="White M."/>
            <person name="Kvist S."/>
            <person name="Moncalvo J.-M."/>
        </authorList>
    </citation>
    <scope>NUCLEOTIDE SEQUENCE [LARGE SCALE GENOMIC DNA]</scope>
    <source>
        <strain evidence="5">COL-18-3</strain>
    </source>
</reference>
<dbReference type="OrthoDB" id="440128at2759"/>
<dbReference type="GO" id="GO:0046540">
    <property type="term" value="C:U4/U6 x U5 tri-snRNP complex"/>
    <property type="evidence" value="ECO:0007669"/>
    <property type="project" value="TreeGrafter"/>
</dbReference>
<feature type="repeat" description="TPR" evidence="2">
    <location>
        <begin position="60"/>
        <end position="93"/>
    </location>
</feature>
<dbReference type="AlphaFoldDB" id="A0A1R1PIA6"/>
<evidence type="ECO:0000313" key="5">
    <source>
        <dbReference type="Proteomes" id="UP000188320"/>
    </source>
</evidence>
<feature type="region of interest" description="Disordered" evidence="3">
    <location>
        <begin position="110"/>
        <end position="130"/>
    </location>
</feature>